<keyword evidence="7 9" id="KW-0503">Monooxygenase</keyword>
<dbReference type="Gene3D" id="1.10.630.10">
    <property type="entry name" value="Cytochrome P450"/>
    <property type="match status" value="1"/>
</dbReference>
<dbReference type="GO" id="GO:0004497">
    <property type="term" value="F:monooxygenase activity"/>
    <property type="evidence" value="ECO:0007669"/>
    <property type="project" value="UniProtKB-KW"/>
</dbReference>
<dbReference type="PANTHER" id="PTHR24305:SF210">
    <property type="entry name" value="CYTOCHROME P450 MONOOXYGENASE ASQL-RELATED"/>
    <property type="match status" value="1"/>
</dbReference>
<dbReference type="GO" id="GO:0020037">
    <property type="term" value="F:heme binding"/>
    <property type="evidence" value="ECO:0007669"/>
    <property type="project" value="InterPro"/>
</dbReference>
<comment type="similarity">
    <text evidence="2 9">Belongs to the cytochrome P450 family.</text>
</comment>
<dbReference type="InterPro" id="IPR050121">
    <property type="entry name" value="Cytochrome_P450_monoxygenase"/>
</dbReference>
<organism evidence="10 11">
    <name type="scientific">Penicilliopsis zonata CBS 506.65</name>
    <dbReference type="NCBI Taxonomy" id="1073090"/>
    <lineage>
        <taxon>Eukaryota</taxon>
        <taxon>Fungi</taxon>
        <taxon>Dikarya</taxon>
        <taxon>Ascomycota</taxon>
        <taxon>Pezizomycotina</taxon>
        <taxon>Eurotiomycetes</taxon>
        <taxon>Eurotiomycetidae</taxon>
        <taxon>Eurotiales</taxon>
        <taxon>Aspergillaceae</taxon>
        <taxon>Penicilliopsis</taxon>
    </lineage>
</organism>
<dbReference type="GO" id="GO:0009403">
    <property type="term" value="P:toxin biosynthetic process"/>
    <property type="evidence" value="ECO:0007669"/>
    <property type="project" value="UniProtKB-ARBA"/>
</dbReference>
<evidence type="ECO:0000256" key="8">
    <source>
        <dbReference type="PIRSR" id="PIRSR602401-1"/>
    </source>
</evidence>
<protein>
    <recommendedName>
        <fullName evidence="12">Cytochrome P450 monooxygenase</fullName>
    </recommendedName>
</protein>
<dbReference type="PRINTS" id="PR00463">
    <property type="entry name" value="EP450I"/>
</dbReference>
<evidence type="ECO:0000313" key="10">
    <source>
        <dbReference type="EMBL" id="OJJ42281.1"/>
    </source>
</evidence>
<gene>
    <name evidence="10" type="ORF">ASPZODRAFT_155391</name>
</gene>
<evidence type="ECO:0000256" key="1">
    <source>
        <dbReference type="ARBA" id="ARBA00001971"/>
    </source>
</evidence>
<dbReference type="PANTHER" id="PTHR24305">
    <property type="entry name" value="CYTOCHROME P450"/>
    <property type="match status" value="1"/>
</dbReference>
<dbReference type="InterPro" id="IPR002401">
    <property type="entry name" value="Cyt_P450_E_grp-I"/>
</dbReference>
<dbReference type="Pfam" id="PF00067">
    <property type="entry name" value="p450"/>
    <property type="match status" value="1"/>
</dbReference>
<proteinExistence type="inferred from homology"/>
<dbReference type="SUPFAM" id="SSF48264">
    <property type="entry name" value="Cytochrome P450"/>
    <property type="match status" value="1"/>
</dbReference>
<dbReference type="Proteomes" id="UP000184188">
    <property type="component" value="Unassembled WGS sequence"/>
</dbReference>
<dbReference type="InterPro" id="IPR001128">
    <property type="entry name" value="Cyt_P450"/>
</dbReference>
<dbReference type="FunFam" id="1.10.630.10:FF:000047">
    <property type="entry name" value="Cytochrome P450 monooxygenase"/>
    <property type="match status" value="1"/>
</dbReference>
<name>A0A1L9S556_9EURO</name>
<dbReference type="GeneID" id="34612669"/>
<dbReference type="STRING" id="1073090.A0A1L9S556"/>
<dbReference type="AlphaFoldDB" id="A0A1L9S556"/>
<keyword evidence="4 8" id="KW-0479">Metal-binding</keyword>
<accession>A0A1L9S556</accession>
<evidence type="ECO:0000313" key="11">
    <source>
        <dbReference type="Proteomes" id="UP000184188"/>
    </source>
</evidence>
<keyword evidence="3 8" id="KW-0349">Heme</keyword>
<dbReference type="GO" id="GO:0016705">
    <property type="term" value="F:oxidoreductase activity, acting on paired donors, with incorporation or reduction of molecular oxygen"/>
    <property type="evidence" value="ECO:0007669"/>
    <property type="project" value="InterPro"/>
</dbReference>
<evidence type="ECO:0000256" key="4">
    <source>
        <dbReference type="ARBA" id="ARBA00022723"/>
    </source>
</evidence>
<dbReference type="CDD" id="cd11058">
    <property type="entry name" value="CYP60B-like"/>
    <property type="match status" value="1"/>
</dbReference>
<evidence type="ECO:0000256" key="7">
    <source>
        <dbReference type="ARBA" id="ARBA00023033"/>
    </source>
</evidence>
<evidence type="ECO:0000256" key="9">
    <source>
        <dbReference type="RuleBase" id="RU000461"/>
    </source>
</evidence>
<dbReference type="VEuPathDB" id="FungiDB:ASPZODRAFT_155391"/>
<dbReference type="OrthoDB" id="1470350at2759"/>
<feature type="binding site" description="axial binding residue" evidence="8">
    <location>
        <position position="432"/>
    </location>
    <ligand>
        <name>heme</name>
        <dbReference type="ChEBI" id="CHEBI:30413"/>
    </ligand>
    <ligandPart>
        <name>Fe</name>
        <dbReference type="ChEBI" id="CHEBI:18248"/>
    </ligandPart>
</feature>
<keyword evidence="11" id="KW-1185">Reference proteome</keyword>
<dbReference type="PRINTS" id="PR00385">
    <property type="entry name" value="P450"/>
</dbReference>
<comment type="cofactor">
    <cofactor evidence="1 8">
        <name>heme</name>
        <dbReference type="ChEBI" id="CHEBI:30413"/>
    </cofactor>
</comment>
<sequence>MAGWIMIILVTLALPRPLYRIFFHPLRGYPGPLLTAVSSIPYVYWTITGVLHARIRELHDLYGPVVRLRPNALTYRTPEAWTDIYGYRKHGALPFSKDPEFFTPTAPGSSHMVNASEADHARQKKLLAHAFSDRSLREQEALIVGYIDLFIERLQEYADSRQDVNIEKWLNFLTFDIIGDLAFGEPFGCLQGSEYHPWVATVFQSIKTGACMRAMAIYPPLLKVFCTFMPSSFTQKRVAHYQMSKDKVSRRLATETARPDIISYIQRYNEDDERGMLRAEIETNAAIIIQAGSETTATALAACLFYLLKHPVWLARVREEVRGSFKDGESITFSAVSVLPGVNAVIEESLRLFPPAPAIGPRVVPAGGAMVDGGFVPGGISVSVAHYSAFRAASNFIEPDSFRPERWLEHKGRFSGDRREALQPFSYGPRACIGRNLAYAEMRTILAKILWNFDVELQPQSASWDDCKSYIVWEKGPLWVCLNKSV</sequence>
<evidence type="ECO:0000256" key="5">
    <source>
        <dbReference type="ARBA" id="ARBA00023002"/>
    </source>
</evidence>
<evidence type="ECO:0000256" key="2">
    <source>
        <dbReference type="ARBA" id="ARBA00010617"/>
    </source>
</evidence>
<dbReference type="InterPro" id="IPR017972">
    <property type="entry name" value="Cyt_P450_CS"/>
</dbReference>
<evidence type="ECO:0000256" key="6">
    <source>
        <dbReference type="ARBA" id="ARBA00023004"/>
    </source>
</evidence>
<evidence type="ECO:0008006" key="12">
    <source>
        <dbReference type="Google" id="ProtNLM"/>
    </source>
</evidence>
<dbReference type="EMBL" id="KV878362">
    <property type="protein sequence ID" value="OJJ42281.1"/>
    <property type="molecule type" value="Genomic_DNA"/>
</dbReference>
<evidence type="ECO:0000256" key="3">
    <source>
        <dbReference type="ARBA" id="ARBA00022617"/>
    </source>
</evidence>
<keyword evidence="5 9" id="KW-0560">Oxidoreductase</keyword>
<reference evidence="11" key="1">
    <citation type="journal article" date="2017" name="Genome Biol.">
        <title>Comparative genomics reveals high biological diversity and specific adaptations in the industrially and medically important fungal genus Aspergillus.</title>
        <authorList>
            <person name="de Vries R.P."/>
            <person name="Riley R."/>
            <person name="Wiebenga A."/>
            <person name="Aguilar-Osorio G."/>
            <person name="Amillis S."/>
            <person name="Uchima C.A."/>
            <person name="Anderluh G."/>
            <person name="Asadollahi M."/>
            <person name="Askin M."/>
            <person name="Barry K."/>
            <person name="Battaglia E."/>
            <person name="Bayram O."/>
            <person name="Benocci T."/>
            <person name="Braus-Stromeyer S.A."/>
            <person name="Caldana C."/>
            <person name="Canovas D."/>
            <person name="Cerqueira G.C."/>
            <person name="Chen F."/>
            <person name="Chen W."/>
            <person name="Choi C."/>
            <person name="Clum A."/>
            <person name="Dos Santos R.A."/>
            <person name="Damasio A.R."/>
            <person name="Diallinas G."/>
            <person name="Emri T."/>
            <person name="Fekete E."/>
            <person name="Flipphi M."/>
            <person name="Freyberg S."/>
            <person name="Gallo A."/>
            <person name="Gournas C."/>
            <person name="Habgood R."/>
            <person name="Hainaut M."/>
            <person name="Harispe M.L."/>
            <person name="Henrissat B."/>
            <person name="Hilden K.S."/>
            <person name="Hope R."/>
            <person name="Hossain A."/>
            <person name="Karabika E."/>
            <person name="Karaffa L."/>
            <person name="Karanyi Z."/>
            <person name="Krasevec N."/>
            <person name="Kuo A."/>
            <person name="Kusch H."/>
            <person name="LaButti K."/>
            <person name="Lagendijk E.L."/>
            <person name="Lapidus A."/>
            <person name="Levasseur A."/>
            <person name="Lindquist E."/>
            <person name="Lipzen A."/>
            <person name="Logrieco A.F."/>
            <person name="MacCabe A."/>
            <person name="Maekelae M.R."/>
            <person name="Malavazi I."/>
            <person name="Melin P."/>
            <person name="Meyer V."/>
            <person name="Mielnichuk N."/>
            <person name="Miskei M."/>
            <person name="Molnar A.P."/>
            <person name="Mule G."/>
            <person name="Ngan C.Y."/>
            <person name="Orejas M."/>
            <person name="Orosz E."/>
            <person name="Ouedraogo J.P."/>
            <person name="Overkamp K.M."/>
            <person name="Park H.-S."/>
            <person name="Perrone G."/>
            <person name="Piumi F."/>
            <person name="Punt P.J."/>
            <person name="Ram A.F."/>
            <person name="Ramon A."/>
            <person name="Rauscher S."/>
            <person name="Record E."/>
            <person name="Riano-Pachon D.M."/>
            <person name="Robert V."/>
            <person name="Roehrig J."/>
            <person name="Ruller R."/>
            <person name="Salamov A."/>
            <person name="Salih N.S."/>
            <person name="Samson R.A."/>
            <person name="Sandor E."/>
            <person name="Sanguinetti M."/>
            <person name="Schuetze T."/>
            <person name="Sepcic K."/>
            <person name="Shelest E."/>
            <person name="Sherlock G."/>
            <person name="Sophianopoulou V."/>
            <person name="Squina F.M."/>
            <person name="Sun H."/>
            <person name="Susca A."/>
            <person name="Todd R.B."/>
            <person name="Tsang A."/>
            <person name="Unkles S.E."/>
            <person name="van de Wiele N."/>
            <person name="van Rossen-Uffink D."/>
            <person name="Oliveira J.V."/>
            <person name="Vesth T.C."/>
            <person name="Visser J."/>
            <person name="Yu J.-H."/>
            <person name="Zhou M."/>
            <person name="Andersen M.R."/>
            <person name="Archer D.B."/>
            <person name="Baker S.E."/>
            <person name="Benoit I."/>
            <person name="Brakhage A.A."/>
            <person name="Braus G.H."/>
            <person name="Fischer R."/>
            <person name="Frisvad J.C."/>
            <person name="Goldman G.H."/>
            <person name="Houbraken J."/>
            <person name="Oakley B."/>
            <person name="Pocsi I."/>
            <person name="Scazzocchio C."/>
            <person name="Seiboth B."/>
            <person name="vanKuyk P.A."/>
            <person name="Wortman J."/>
            <person name="Dyer P.S."/>
            <person name="Grigoriev I.V."/>
        </authorList>
    </citation>
    <scope>NUCLEOTIDE SEQUENCE [LARGE SCALE GENOMIC DNA]</scope>
    <source>
        <strain evidence="11">CBS 506.65</strain>
    </source>
</reference>
<dbReference type="RefSeq" id="XP_022576791.1">
    <property type="nucleotide sequence ID" value="XM_022726205.1"/>
</dbReference>
<dbReference type="GO" id="GO:0005506">
    <property type="term" value="F:iron ion binding"/>
    <property type="evidence" value="ECO:0007669"/>
    <property type="project" value="InterPro"/>
</dbReference>
<dbReference type="PROSITE" id="PS00086">
    <property type="entry name" value="CYTOCHROME_P450"/>
    <property type="match status" value="1"/>
</dbReference>
<dbReference type="InterPro" id="IPR036396">
    <property type="entry name" value="Cyt_P450_sf"/>
</dbReference>
<keyword evidence="6 8" id="KW-0408">Iron</keyword>